<dbReference type="CDD" id="cd01309">
    <property type="entry name" value="Met_dep_hydrolase_C"/>
    <property type="match status" value="1"/>
</dbReference>
<protein>
    <submittedName>
        <fullName evidence="4">Amidohydrolase</fullName>
    </submittedName>
</protein>
<dbReference type="Gene3D" id="3.20.20.140">
    <property type="entry name" value="Metal-dependent hydrolases"/>
    <property type="match status" value="2"/>
</dbReference>
<keyword evidence="1" id="KW-0378">Hydrolase</keyword>
<evidence type="ECO:0000313" key="5">
    <source>
        <dbReference type="Proteomes" id="UP000887226"/>
    </source>
</evidence>
<evidence type="ECO:0000259" key="3">
    <source>
        <dbReference type="Pfam" id="PF01979"/>
    </source>
</evidence>
<dbReference type="PANTHER" id="PTHR11113">
    <property type="entry name" value="N-ACETYLGLUCOSAMINE-6-PHOSPHATE DEACETYLASE"/>
    <property type="match status" value="1"/>
</dbReference>
<dbReference type="GO" id="GO:0008448">
    <property type="term" value="F:N-acetylglucosamine-6-phosphate deacetylase activity"/>
    <property type="evidence" value="ECO:0007669"/>
    <property type="project" value="TreeGrafter"/>
</dbReference>
<evidence type="ECO:0000256" key="2">
    <source>
        <dbReference type="SAM" id="MobiDB-lite"/>
    </source>
</evidence>
<organism evidence="4 5">
    <name type="scientific">Calycina marina</name>
    <dbReference type="NCBI Taxonomy" id="1763456"/>
    <lineage>
        <taxon>Eukaryota</taxon>
        <taxon>Fungi</taxon>
        <taxon>Dikarya</taxon>
        <taxon>Ascomycota</taxon>
        <taxon>Pezizomycotina</taxon>
        <taxon>Leotiomycetes</taxon>
        <taxon>Helotiales</taxon>
        <taxon>Pezizellaceae</taxon>
        <taxon>Calycina</taxon>
    </lineage>
</organism>
<dbReference type="Proteomes" id="UP000887226">
    <property type="component" value="Unassembled WGS sequence"/>
</dbReference>
<dbReference type="GO" id="GO:0006046">
    <property type="term" value="P:N-acetylglucosamine catabolic process"/>
    <property type="evidence" value="ECO:0007669"/>
    <property type="project" value="TreeGrafter"/>
</dbReference>
<feature type="region of interest" description="Disordered" evidence="2">
    <location>
        <begin position="1"/>
        <end position="28"/>
    </location>
</feature>
<proteinExistence type="predicted"/>
<sequence>MDADTKGGLPQYSPLNNEPKSQRRSRIRRSRTAKLIALGSLVFVAYAQWTQLRQQTSKAGLLSIDRLQADLKTCEKLQHKPKDPSGPREKNARYIDGHKPTLIRNATVWVGEPAAGTSAKEANAGKGYGWVTSDILIGNGLIMQVEPNISIDGLPENTEIWEAEGRQLTAGIIDMHSHTGVYPLPTLVGGSDGNEMSNDITPFVRSIDALDPLDPQLQVIKSGGVTTSLVLPGSGNNIGGEAFAIKHAVGNKDGRSELGARDLLADPEANWRYMKMACGENAKRVYGSAGVDNGPFSRMGESWYFRHAFEQAKAQITAQDDWCSAASANGIESMNSYLPQELKWESLGAALRGQVHINTHCYTIADLEAFVDHTNEFEFPVRAFHHAHQTYLVPEILKRTWGNRAPAAALFADNMYYKVESYIGSEQAGKILYENDITPVYVSDNPVLNAQHVVFEAAKAYGYGLAYHAALASVTTAPAELLGMGERIGKIKSGFDADIVVWDSDPLSVGAAPIQIWIDGSAQYEDAFILDKPDSQPIVPNADLAAEIKEDAAIMHDVIFTGVSQIMISGSEKTFAINEHANVIVRGGKIVCTGACDAEMATTKHDEIIALKNGHITSPFVGFGSLIGLSEIEAESTTANGDESNEHFSRAIDGLQLGTKQLKATFAHGVTKAISAPGFHHGGHHGVSAGFSTGASHALEKGAVWADEVALHYTLTLAAKQGRTPSISTAIAELRGKLIKSGTFTDVIKDTYSEASFLREVMNGEMPLVITVNSADTIAALLRMKREVEAHIKSFSSKKAANIDLVLLGGAESHLVAKEIAASNVSVILAPLLEYSRFWDARRSLTGAPLTNGTAIDALLDAGVLTAVGTTPGESWEVRDMNLLAGIAYRNSGGRLSQSQALGLVGKNFEKILGVRTPEDEFVVFEGSPLEIGGRVKAVGSQGRVSIY</sequence>
<dbReference type="SUPFAM" id="SSF51556">
    <property type="entry name" value="Metallo-dependent hydrolases"/>
    <property type="match status" value="1"/>
</dbReference>
<evidence type="ECO:0000313" key="4">
    <source>
        <dbReference type="EMBL" id="KAG9243939.1"/>
    </source>
</evidence>
<dbReference type="AlphaFoldDB" id="A0A9P7Z201"/>
<dbReference type="InterPro" id="IPR006680">
    <property type="entry name" value="Amidohydro-rel"/>
</dbReference>
<dbReference type="PANTHER" id="PTHR11113:SF14">
    <property type="entry name" value="N-ACETYLGLUCOSAMINE-6-PHOSPHATE DEACETYLASE"/>
    <property type="match status" value="1"/>
</dbReference>
<comment type="caution">
    <text evidence="4">The sequence shown here is derived from an EMBL/GenBank/DDBJ whole genome shotgun (WGS) entry which is preliminary data.</text>
</comment>
<dbReference type="Pfam" id="PF01979">
    <property type="entry name" value="Amidohydro_1"/>
    <property type="match status" value="1"/>
</dbReference>
<accession>A0A9P7Z201</accession>
<reference evidence="4" key="1">
    <citation type="journal article" date="2021" name="IMA Fungus">
        <title>Genomic characterization of three marine fungi, including Emericellopsis atlantica sp. nov. with signatures of a generalist lifestyle and marine biomass degradation.</title>
        <authorList>
            <person name="Hagestad O.C."/>
            <person name="Hou L."/>
            <person name="Andersen J.H."/>
            <person name="Hansen E.H."/>
            <person name="Altermark B."/>
            <person name="Li C."/>
            <person name="Kuhnert E."/>
            <person name="Cox R.J."/>
            <person name="Crous P.W."/>
            <person name="Spatafora J.W."/>
            <person name="Lail K."/>
            <person name="Amirebrahimi M."/>
            <person name="Lipzen A."/>
            <person name="Pangilinan J."/>
            <person name="Andreopoulos W."/>
            <person name="Hayes R.D."/>
            <person name="Ng V."/>
            <person name="Grigoriev I.V."/>
            <person name="Jackson S.A."/>
            <person name="Sutton T.D.S."/>
            <person name="Dobson A.D.W."/>
            <person name="Rama T."/>
        </authorList>
    </citation>
    <scope>NUCLEOTIDE SEQUENCE</scope>
    <source>
        <strain evidence="4">TRa3180A</strain>
    </source>
</reference>
<keyword evidence="5" id="KW-1185">Reference proteome</keyword>
<dbReference type="InterPro" id="IPR032466">
    <property type="entry name" value="Metal_Hydrolase"/>
</dbReference>
<gene>
    <name evidence="4" type="ORF">BJ878DRAFT_442386</name>
</gene>
<dbReference type="InterPro" id="IPR011059">
    <property type="entry name" value="Metal-dep_hydrolase_composite"/>
</dbReference>
<dbReference type="OrthoDB" id="10258955at2759"/>
<evidence type="ECO:0000256" key="1">
    <source>
        <dbReference type="ARBA" id="ARBA00022801"/>
    </source>
</evidence>
<dbReference type="SUPFAM" id="SSF51338">
    <property type="entry name" value="Composite domain of metallo-dependent hydrolases"/>
    <property type="match status" value="1"/>
</dbReference>
<dbReference type="EMBL" id="MU253941">
    <property type="protein sequence ID" value="KAG9243939.1"/>
    <property type="molecule type" value="Genomic_DNA"/>
</dbReference>
<feature type="domain" description="Amidohydrolase-related" evidence="3">
    <location>
        <begin position="355"/>
        <end position="511"/>
    </location>
</feature>
<name>A0A9P7Z201_9HELO</name>